<dbReference type="Proteomes" id="UP000030355">
    <property type="component" value="Unassembled WGS sequence"/>
</dbReference>
<comment type="caution">
    <text evidence="1">The sequence shown here is derived from an EMBL/GenBank/DDBJ whole genome shotgun (WGS) entry which is preliminary data.</text>
</comment>
<reference evidence="2" key="1">
    <citation type="journal article" date="2014" name="Sci. Data">
        <title>Genomes of diverse isolates of the marine cyanobacterium Prochlorococcus.</title>
        <authorList>
            <person name="Biller S."/>
            <person name="Berube P."/>
            <person name="Thompson J."/>
            <person name="Kelly L."/>
            <person name="Roggensack S."/>
            <person name="Awad L."/>
            <person name="Roache-Johnson K."/>
            <person name="Ding H."/>
            <person name="Giovannoni S.J."/>
            <person name="Moore L.R."/>
            <person name="Chisholm S.W."/>
        </authorList>
    </citation>
    <scope>NUCLEOTIDE SEQUENCE [LARGE SCALE GENOMIC DNA]</scope>
    <source>
        <strain evidence="2">MIT 9201</strain>
    </source>
</reference>
<name>A0A0A2AD41_PROMR</name>
<dbReference type="EMBL" id="JNAL01000001">
    <property type="protein sequence ID" value="KGF98338.1"/>
    <property type="molecule type" value="Genomic_DNA"/>
</dbReference>
<protein>
    <submittedName>
        <fullName evidence="1">Uncharacterized protein</fullName>
    </submittedName>
</protein>
<sequence>MPFLTLTSSEKLRIILLAMGTSIASSTGSELIKVGGVESMNKSFFGFKIFF</sequence>
<organism evidence="1 2">
    <name type="scientific">Prochlorococcus marinus str. MIT 9201</name>
    <dbReference type="NCBI Taxonomy" id="93057"/>
    <lineage>
        <taxon>Bacteria</taxon>
        <taxon>Bacillati</taxon>
        <taxon>Cyanobacteriota</taxon>
        <taxon>Cyanophyceae</taxon>
        <taxon>Synechococcales</taxon>
        <taxon>Prochlorococcaceae</taxon>
        <taxon>Prochlorococcus</taxon>
    </lineage>
</organism>
<dbReference type="AlphaFoldDB" id="A0A0A2AD41"/>
<proteinExistence type="predicted"/>
<accession>A0A0A2AD41</accession>
<evidence type="ECO:0000313" key="2">
    <source>
        <dbReference type="Proteomes" id="UP000030355"/>
    </source>
</evidence>
<gene>
    <name evidence="1" type="ORF">EU95_0004</name>
</gene>
<evidence type="ECO:0000313" key="1">
    <source>
        <dbReference type="EMBL" id="KGF98338.1"/>
    </source>
</evidence>